<reference evidence="2" key="1">
    <citation type="journal article" date="2017" name="Genome Biol. Evol.">
        <title>The complete genome sequence of the phytopathogenic fungus Sclerotinia sclerotiorum reveals insights into the genome architecture of broad host range pathogens.</title>
        <authorList>
            <person name="Derbyshire M."/>
            <person name="Denton-Giles M."/>
            <person name="Hegedus D."/>
            <person name="Seifbarghy S."/>
            <person name="Rollins J."/>
            <person name="van Kan J."/>
            <person name="Seidl M.F."/>
            <person name="Faino L."/>
            <person name="Mbengue M."/>
            <person name="Navaud O."/>
            <person name="Raffaele S."/>
            <person name="Hammond-Kosack K."/>
            <person name="Heard S."/>
            <person name="Oliver R."/>
        </authorList>
    </citation>
    <scope>NUCLEOTIDE SEQUENCE [LARGE SCALE GENOMIC DNA]</scope>
    <source>
        <strain evidence="2">ATCC 18683 / 1980 / Ss-1</strain>
    </source>
</reference>
<dbReference type="KEGG" id="ssl:SS1G_01756"/>
<dbReference type="Proteomes" id="UP000177798">
    <property type="component" value="Chromosome 1"/>
</dbReference>
<accession>A0A1D9PT67</accession>
<name>A0A1D9PT67_SCLS1</name>
<dbReference type="AlphaFoldDB" id="A0A1D9PT67"/>
<dbReference type="RefSeq" id="XP_001597562.1">
    <property type="nucleotide sequence ID" value="XM_001597512.1"/>
</dbReference>
<organism evidence="1 2">
    <name type="scientific">Sclerotinia sclerotiorum (strain ATCC 18683 / 1980 / Ss-1)</name>
    <name type="common">White mold</name>
    <name type="synonym">Whetzelinia sclerotiorum</name>
    <dbReference type="NCBI Taxonomy" id="665079"/>
    <lineage>
        <taxon>Eukaryota</taxon>
        <taxon>Fungi</taxon>
        <taxon>Dikarya</taxon>
        <taxon>Ascomycota</taxon>
        <taxon>Pezizomycotina</taxon>
        <taxon>Leotiomycetes</taxon>
        <taxon>Helotiales</taxon>
        <taxon>Sclerotiniaceae</taxon>
        <taxon>Sclerotinia</taxon>
    </lineage>
</organism>
<gene>
    <name evidence="1" type="ORF">sscle_01g006300</name>
</gene>
<evidence type="ECO:0000313" key="2">
    <source>
        <dbReference type="Proteomes" id="UP000177798"/>
    </source>
</evidence>
<evidence type="ECO:0000313" key="1">
    <source>
        <dbReference type="EMBL" id="APA05860.1"/>
    </source>
</evidence>
<protein>
    <submittedName>
        <fullName evidence="1">Uncharacterized protein</fullName>
    </submittedName>
</protein>
<proteinExistence type="predicted"/>
<dbReference type="EMBL" id="CP017814">
    <property type="protein sequence ID" value="APA05860.1"/>
    <property type="molecule type" value="Genomic_DNA"/>
</dbReference>
<sequence length="56" mass="5599">MVLDSCARRGGCERGEVAGAEGCEEVFVGVVEAEGQDEGLGHSFGGCIVRAVGEGG</sequence>
<dbReference type="VEuPathDB" id="FungiDB:sscle_01g006300"/>